<name>A0A813HV74_POLGL</name>
<evidence type="ECO:0000313" key="3">
    <source>
        <dbReference type="Proteomes" id="UP000626109"/>
    </source>
</evidence>
<accession>A0A813HV74</accession>
<feature type="compositionally biased region" description="Low complexity" evidence="1">
    <location>
        <begin position="40"/>
        <end position="57"/>
    </location>
</feature>
<dbReference type="EMBL" id="CAJNNW010001802">
    <property type="protein sequence ID" value="CAE8641226.1"/>
    <property type="molecule type" value="Genomic_DNA"/>
</dbReference>
<organism evidence="2 3">
    <name type="scientific">Polarella glacialis</name>
    <name type="common">Dinoflagellate</name>
    <dbReference type="NCBI Taxonomy" id="89957"/>
    <lineage>
        <taxon>Eukaryota</taxon>
        <taxon>Sar</taxon>
        <taxon>Alveolata</taxon>
        <taxon>Dinophyceae</taxon>
        <taxon>Suessiales</taxon>
        <taxon>Suessiaceae</taxon>
        <taxon>Polarella</taxon>
    </lineage>
</organism>
<protein>
    <submittedName>
        <fullName evidence="2">Uncharacterized protein</fullName>
    </submittedName>
</protein>
<comment type="caution">
    <text evidence="2">The sequence shown here is derived from an EMBL/GenBank/DDBJ whole genome shotgun (WGS) entry which is preliminary data.</text>
</comment>
<feature type="region of interest" description="Disordered" evidence="1">
    <location>
        <begin position="1"/>
        <end position="24"/>
    </location>
</feature>
<feature type="compositionally biased region" description="Polar residues" evidence="1">
    <location>
        <begin position="82"/>
        <end position="96"/>
    </location>
</feature>
<feature type="non-terminal residue" evidence="2">
    <location>
        <position position="245"/>
    </location>
</feature>
<dbReference type="Proteomes" id="UP000626109">
    <property type="component" value="Unassembled WGS sequence"/>
</dbReference>
<evidence type="ECO:0000256" key="1">
    <source>
        <dbReference type="SAM" id="MobiDB-lite"/>
    </source>
</evidence>
<feature type="region of interest" description="Disordered" evidence="1">
    <location>
        <begin position="142"/>
        <end position="178"/>
    </location>
</feature>
<proteinExistence type="predicted"/>
<sequence>ARAARRPGSAVASSTSSSRRRPILGCGGAYSGAVFLGRGAACSSRPNSSASSRANSALGRPRTASDRQTLMHRCAQPAAETPRQQQRPEPSLSSLQMHRPPAEGLAPEQWDGKQLDVSSCSSTASALSAKTGSRVAAYVETAQDRGAPTPRGQEFGGGGSLLGTATPGSSPRGHRGVRPNRFLMSDKSPTPFLHEKVEDGALTKIPELNYDFKFAEKDRNMSNRLYKFLKGRDVKARAGFFSSIA</sequence>
<feature type="region of interest" description="Disordered" evidence="1">
    <location>
        <begin position="40"/>
        <end position="110"/>
    </location>
</feature>
<dbReference type="AlphaFoldDB" id="A0A813HV74"/>
<reference evidence="2" key="1">
    <citation type="submission" date="2021-02" db="EMBL/GenBank/DDBJ databases">
        <authorList>
            <person name="Dougan E. K."/>
            <person name="Rhodes N."/>
            <person name="Thang M."/>
            <person name="Chan C."/>
        </authorList>
    </citation>
    <scope>NUCLEOTIDE SEQUENCE</scope>
</reference>
<evidence type="ECO:0000313" key="2">
    <source>
        <dbReference type="EMBL" id="CAE8641226.1"/>
    </source>
</evidence>
<gene>
    <name evidence="2" type="ORF">PGLA2088_LOCUS2262</name>
</gene>